<protein>
    <recommendedName>
        <fullName evidence="3">Smalltalk protein</fullName>
    </recommendedName>
</protein>
<dbReference type="EMBL" id="FQZN01000024">
    <property type="protein sequence ID" value="SHJ36811.1"/>
    <property type="molecule type" value="Genomic_DNA"/>
</dbReference>
<dbReference type="GeneID" id="92715104"/>
<evidence type="ECO:0008006" key="3">
    <source>
        <dbReference type="Google" id="ProtNLM"/>
    </source>
</evidence>
<dbReference type="InterPro" id="IPR045505">
    <property type="entry name" value="DUF6486"/>
</dbReference>
<dbReference type="Pfam" id="PF20096">
    <property type="entry name" value="DUF6486"/>
    <property type="match status" value="1"/>
</dbReference>
<accession>A0A1M6IQP6</accession>
<gene>
    <name evidence="1" type="ORF">SAMN05444350_12472</name>
</gene>
<evidence type="ECO:0000313" key="2">
    <source>
        <dbReference type="Proteomes" id="UP000184192"/>
    </source>
</evidence>
<keyword evidence="2" id="KW-1185">Reference proteome</keyword>
<evidence type="ECO:0000313" key="1">
    <source>
        <dbReference type="EMBL" id="SHJ36811.1"/>
    </source>
</evidence>
<sequence length="34" mass="3555">MKKKISWDAILKVVIALASAMLGALSAHAMTGNN</sequence>
<name>A0A1M6IQP6_9BACE</name>
<dbReference type="AlphaFoldDB" id="A0A1M6IQP6"/>
<dbReference type="RefSeq" id="WP_159106496.1">
    <property type="nucleotide sequence ID" value="NZ_CABMFG010000011.1"/>
</dbReference>
<dbReference type="Proteomes" id="UP000184192">
    <property type="component" value="Unassembled WGS sequence"/>
</dbReference>
<reference evidence="2" key="1">
    <citation type="submission" date="2016-11" db="EMBL/GenBank/DDBJ databases">
        <authorList>
            <person name="Varghese N."/>
            <person name="Submissions S."/>
        </authorList>
    </citation>
    <scope>NUCLEOTIDE SEQUENCE [LARGE SCALE GENOMIC DNA]</scope>
    <source>
        <strain evidence="2">DSM 26884</strain>
    </source>
</reference>
<organism evidence="1 2">
    <name type="scientific">Bacteroides stercorirosoris</name>
    <dbReference type="NCBI Taxonomy" id="871324"/>
    <lineage>
        <taxon>Bacteria</taxon>
        <taxon>Pseudomonadati</taxon>
        <taxon>Bacteroidota</taxon>
        <taxon>Bacteroidia</taxon>
        <taxon>Bacteroidales</taxon>
        <taxon>Bacteroidaceae</taxon>
        <taxon>Bacteroides</taxon>
    </lineage>
</organism>
<dbReference type="NCBIfam" id="NF033879">
    <property type="entry name" value="smalltalk"/>
    <property type="match status" value="1"/>
</dbReference>
<proteinExistence type="predicted"/>